<feature type="domain" description="Alpha/beta hydrolase fold-3" evidence="2">
    <location>
        <begin position="55"/>
        <end position="246"/>
    </location>
</feature>
<evidence type="ECO:0000313" key="4">
    <source>
        <dbReference type="EMBL" id="BCS86073.1"/>
    </source>
</evidence>
<keyword evidence="4" id="KW-0119">Carbohydrate metabolism</keyword>
<dbReference type="Gene3D" id="3.40.50.1820">
    <property type="entry name" value="alpha/beta hydrolase"/>
    <property type="match status" value="1"/>
</dbReference>
<dbReference type="PANTHER" id="PTHR30383">
    <property type="entry name" value="THIOESTERASE 1/PROTEASE 1/LYSOPHOSPHOLIPASE L1"/>
    <property type="match status" value="1"/>
</dbReference>
<dbReference type="InterPro" id="IPR029058">
    <property type="entry name" value="AB_hydrolase_fold"/>
</dbReference>
<dbReference type="Pfam" id="PF07859">
    <property type="entry name" value="Abhydrolase_3"/>
    <property type="match status" value="1"/>
</dbReference>
<feature type="signal peptide" evidence="1">
    <location>
        <begin position="1"/>
        <end position="22"/>
    </location>
</feature>
<dbReference type="InterPro" id="IPR013830">
    <property type="entry name" value="SGNH_hydro"/>
</dbReference>
<keyword evidence="1" id="KW-0732">Signal</keyword>
<dbReference type="Pfam" id="PF13472">
    <property type="entry name" value="Lipase_GDSL_2"/>
    <property type="match status" value="1"/>
</dbReference>
<keyword evidence="4" id="KW-0858">Xylan degradation</keyword>
<dbReference type="NCBIfam" id="NF042968">
    <property type="entry name" value="AcxylEst_AxeA1"/>
    <property type="match status" value="1"/>
</dbReference>
<proteinExistence type="predicted"/>
<keyword evidence="4" id="KW-0378">Hydrolase</keyword>
<dbReference type="EMBL" id="AP024484">
    <property type="protein sequence ID" value="BCS86073.1"/>
    <property type="molecule type" value="Genomic_DNA"/>
</dbReference>
<feature type="chain" id="PRO_5045390594" evidence="1">
    <location>
        <begin position="23"/>
        <end position="479"/>
    </location>
</feature>
<dbReference type="Proteomes" id="UP001319045">
    <property type="component" value="Chromosome"/>
</dbReference>
<dbReference type="InterPro" id="IPR013094">
    <property type="entry name" value="AB_hydrolase_3"/>
</dbReference>
<keyword evidence="4" id="KW-0624">Polysaccharide degradation</keyword>
<dbReference type="InterPro" id="IPR050029">
    <property type="entry name" value="AxeA1"/>
</dbReference>
<organism evidence="4 5">
    <name type="scientific">Prevotella herbatica</name>
    <dbReference type="NCBI Taxonomy" id="2801997"/>
    <lineage>
        <taxon>Bacteria</taxon>
        <taxon>Pseudomonadati</taxon>
        <taxon>Bacteroidota</taxon>
        <taxon>Bacteroidia</taxon>
        <taxon>Bacteroidales</taxon>
        <taxon>Prevotellaceae</taxon>
        <taxon>Prevotella</taxon>
    </lineage>
</organism>
<feature type="domain" description="SGNH hydrolase-type esterase" evidence="3">
    <location>
        <begin position="281"/>
        <end position="455"/>
    </location>
</feature>
<dbReference type="SUPFAM" id="SSF52266">
    <property type="entry name" value="SGNH hydrolase"/>
    <property type="match status" value="1"/>
</dbReference>
<gene>
    <name evidence="4" type="ORF">prwr041_19660</name>
</gene>
<evidence type="ECO:0000259" key="3">
    <source>
        <dbReference type="Pfam" id="PF13472"/>
    </source>
</evidence>
<dbReference type="SUPFAM" id="SSF53474">
    <property type="entry name" value="alpha/beta-Hydrolases"/>
    <property type="match status" value="1"/>
</dbReference>
<sequence>METNKKILFTLSLLLYFVCCNAQNTTRSFVLKISEDGESTLTAYLPTKPSGRAVVCLPGGGYTHLAIDNEGHNWADFFNRKGIALFVLKYRMPKGDRSIPISDAVKSMETVRDSAACWNINPYDVGIMGSSAGGHLASVISTKADFYARPNFSILFYPVITMDKRKSHVGSCDNFLGSGVNNKELVNEYSTDMQVRAHLTPEAVIFLANDDGGVPPLTNGLAYYAAMRRNGNKCSLHIYPIGGHGFGFKKEFAYHEQLLNDLSTWLDNHKSPSKDAIRVACIGNSITDGYGIDMAEEKGYPAMLQNQLGDNYNVKNYGVSARTLMKKGDLPYVKELAWRDAKAFNPNIVIIKLGTNDSKPENWQFNSTYQKDLEAMVDTLKSLPAKPLVYLATPIPAFKGTWNINDSVIVNGIIPIIKKVAKKKRCKIIDLHTEFSQYGGLVQADGIHPNAKGAAKMADIIFNTLSCESQRKIVCGKQK</sequence>
<dbReference type="InterPro" id="IPR051532">
    <property type="entry name" value="Ester_Hydrolysis_Enzymes"/>
</dbReference>
<evidence type="ECO:0000313" key="5">
    <source>
        <dbReference type="Proteomes" id="UP001319045"/>
    </source>
</evidence>
<dbReference type="RefSeq" id="WP_207153666.1">
    <property type="nucleotide sequence ID" value="NZ_AP024484.1"/>
</dbReference>
<dbReference type="Gene3D" id="3.40.50.1110">
    <property type="entry name" value="SGNH hydrolase"/>
    <property type="match status" value="1"/>
</dbReference>
<dbReference type="GO" id="GO:0016798">
    <property type="term" value="F:hydrolase activity, acting on glycosyl bonds"/>
    <property type="evidence" value="ECO:0007669"/>
    <property type="project" value="UniProtKB-KW"/>
</dbReference>
<reference evidence="4 5" key="1">
    <citation type="journal article" date="2022" name="Int. J. Syst. Evol. Microbiol.">
        <title>Prevotella herbatica sp. nov., a plant polysaccharide-decomposing anaerobic bacterium isolated from a methanogenic reactor.</title>
        <authorList>
            <person name="Uek A."/>
            <person name="Tonouchi A."/>
            <person name="Kaku N."/>
            <person name="Ueki K."/>
        </authorList>
    </citation>
    <scope>NUCLEOTIDE SEQUENCE [LARGE SCALE GENOMIC DNA]</scope>
    <source>
        <strain evidence="4 5">WR041</strain>
    </source>
</reference>
<accession>A0ABN6EMQ6</accession>
<keyword evidence="4" id="KW-0326">Glycosidase</keyword>
<keyword evidence="5" id="KW-1185">Reference proteome</keyword>
<evidence type="ECO:0000256" key="1">
    <source>
        <dbReference type="SAM" id="SignalP"/>
    </source>
</evidence>
<name>A0ABN6EMQ6_9BACT</name>
<dbReference type="InterPro" id="IPR036514">
    <property type="entry name" value="SGNH_hydro_sf"/>
</dbReference>
<evidence type="ECO:0000259" key="2">
    <source>
        <dbReference type="Pfam" id="PF07859"/>
    </source>
</evidence>
<dbReference type="GO" id="GO:0045493">
    <property type="term" value="P:xylan catabolic process"/>
    <property type="evidence" value="ECO:0007669"/>
    <property type="project" value="UniProtKB-KW"/>
</dbReference>
<dbReference type="PANTHER" id="PTHR30383:SF5">
    <property type="entry name" value="SGNH HYDROLASE-TYPE ESTERASE DOMAIN-CONTAINING PROTEIN"/>
    <property type="match status" value="1"/>
</dbReference>
<protein>
    <submittedName>
        <fullName evidence="4">Xylanase</fullName>
    </submittedName>
</protein>